<name>A0A820BF85_9BILA</name>
<evidence type="ECO:0000256" key="1">
    <source>
        <dbReference type="SAM" id="MobiDB-lite"/>
    </source>
</evidence>
<comment type="caution">
    <text evidence="2">The sequence shown here is derived from an EMBL/GenBank/DDBJ whole genome shotgun (WGS) entry which is preliminary data.</text>
</comment>
<dbReference type="EMBL" id="CAJOAY010009564">
    <property type="protein sequence ID" value="CAF4206407.1"/>
    <property type="molecule type" value="Genomic_DNA"/>
</dbReference>
<dbReference type="InterPro" id="IPR011990">
    <property type="entry name" value="TPR-like_helical_dom_sf"/>
</dbReference>
<evidence type="ECO:0000313" key="3">
    <source>
        <dbReference type="Proteomes" id="UP000663881"/>
    </source>
</evidence>
<reference evidence="2" key="1">
    <citation type="submission" date="2021-02" db="EMBL/GenBank/DDBJ databases">
        <authorList>
            <person name="Nowell W R."/>
        </authorList>
    </citation>
    <scope>NUCLEOTIDE SEQUENCE</scope>
</reference>
<dbReference type="Proteomes" id="UP000663881">
    <property type="component" value="Unassembled WGS sequence"/>
</dbReference>
<dbReference type="Gene3D" id="1.25.40.10">
    <property type="entry name" value="Tetratricopeptide repeat domain"/>
    <property type="match status" value="1"/>
</dbReference>
<proteinExistence type="predicted"/>
<feature type="region of interest" description="Disordered" evidence="1">
    <location>
        <begin position="217"/>
        <end position="236"/>
    </location>
</feature>
<evidence type="ECO:0000313" key="2">
    <source>
        <dbReference type="EMBL" id="CAF4206407.1"/>
    </source>
</evidence>
<evidence type="ECO:0008006" key="4">
    <source>
        <dbReference type="Google" id="ProtNLM"/>
    </source>
</evidence>
<accession>A0A820BF85</accession>
<dbReference type="AlphaFoldDB" id="A0A820BF85"/>
<organism evidence="2 3">
    <name type="scientific">Adineta steineri</name>
    <dbReference type="NCBI Taxonomy" id="433720"/>
    <lineage>
        <taxon>Eukaryota</taxon>
        <taxon>Metazoa</taxon>
        <taxon>Spiralia</taxon>
        <taxon>Gnathifera</taxon>
        <taxon>Rotifera</taxon>
        <taxon>Eurotatoria</taxon>
        <taxon>Bdelloidea</taxon>
        <taxon>Adinetida</taxon>
        <taxon>Adinetidae</taxon>
        <taxon>Adineta</taxon>
    </lineage>
</organism>
<dbReference type="SUPFAM" id="SSF48452">
    <property type="entry name" value="TPR-like"/>
    <property type="match status" value="1"/>
</dbReference>
<gene>
    <name evidence="2" type="ORF">OKA104_LOCUS41277</name>
</gene>
<sequence length="236" mass="26678">MGCCESSSDNGLLTSYNLNASSLLTPDETRLFKQILNEIPLHCQQAIIDLPRRQFLDIYRYKIIASYHLRRMEFQLALLYETTGEVSAAIEANQMALDLLLKHTPTNYQTISWQYFGLAFYYLKGEAWGQAILHLRKAIETARLSIAPNQEDIQVMENSLHLLTAKLMNGALMSMSHVLTPNPSQNQPDMESQITSETITDNNTCGTSSIDQAEVEHLPDKQTELLINDETPKDVV</sequence>
<protein>
    <recommendedName>
        <fullName evidence="4">Tetratricopeptide repeat protein</fullName>
    </recommendedName>
</protein>